<evidence type="ECO:0000259" key="2">
    <source>
        <dbReference type="PROSITE" id="PS50097"/>
    </source>
</evidence>
<accession>A0A5C5FRB8</accession>
<keyword evidence="4" id="KW-1185">Reference proteome</keyword>
<sequence length="491" mass="53986">MAQPVRGAVPVAPPVPAQPGAPAAAVPPGSVRSAFALERAYTVRFHVDLKLAIDAPDLDEWSELPDVPLPGRWSVRVQRSADHVKCYVFFGKVDVGAHGLDAQPSIHVEVELGGQFYRTSSMTPAHGVSPRQNPATGRAYEVYGMMLSPMYLQQHRLFMASFGASATDPATYRIHFELHQKNPSIAPDLPVYHARCLSDLNVKPLPHDVRLFFPAAGGRSDAVLWTSESLLTLSSPYFRTLFSSGLAETVSAGSKRARRPAASTRTVKDRSSAKSFEDSDDETDKLVLGPSDDALDDVDFSYKQVVVTQAAYSTYRAVLLWMQTGFITFAPLSSSFDRAPEPLKSRTDAIKAMHKEDPRLPYPVSPKSVYRLAHVLELQELEALAMRHFRMEALSLETAPAELFSDLSRDHVAWRAIVLDWVVERWSEVEESKGWKTMMQSVEDGGAGDVSTIMVDLLRRLALKVKGAPASRSVLHGLRSLPENAIAGQPS</sequence>
<feature type="compositionally biased region" description="Low complexity" evidence="1">
    <location>
        <begin position="1"/>
        <end position="10"/>
    </location>
</feature>
<organism evidence="3 4">
    <name type="scientific">Rhodotorula diobovata</name>
    <dbReference type="NCBI Taxonomy" id="5288"/>
    <lineage>
        <taxon>Eukaryota</taxon>
        <taxon>Fungi</taxon>
        <taxon>Dikarya</taxon>
        <taxon>Basidiomycota</taxon>
        <taxon>Pucciniomycotina</taxon>
        <taxon>Microbotryomycetes</taxon>
        <taxon>Sporidiobolales</taxon>
        <taxon>Sporidiobolaceae</taxon>
        <taxon>Rhodotorula</taxon>
    </lineage>
</organism>
<feature type="region of interest" description="Disordered" evidence="1">
    <location>
        <begin position="1"/>
        <end position="20"/>
    </location>
</feature>
<proteinExistence type="predicted"/>
<comment type="caution">
    <text evidence="3">The sequence shown here is derived from an EMBL/GenBank/DDBJ whole genome shotgun (WGS) entry which is preliminary data.</text>
</comment>
<dbReference type="PROSITE" id="PS50097">
    <property type="entry name" value="BTB"/>
    <property type="match status" value="1"/>
</dbReference>
<feature type="domain" description="BTB" evidence="2">
    <location>
        <begin position="207"/>
        <end position="331"/>
    </location>
</feature>
<dbReference type="EMBL" id="SOZI01000096">
    <property type="protein sequence ID" value="TNY19437.1"/>
    <property type="molecule type" value="Genomic_DNA"/>
</dbReference>
<feature type="compositionally biased region" description="Basic and acidic residues" evidence="1">
    <location>
        <begin position="266"/>
        <end position="277"/>
    </location>
</feature>
<dbReference type="AlphaFoldDB" id="A0A5C5FRB8"/>
<evidence type="ECO:0000313" key="3">
    <source>
        <dbReference type="EMBL" id="TNY19437.1"/>
    </source>
</evidence>
<dbReference type="InterPro" id="IPR000210">
    <property type="entry name" value="BTB/POZ_dom"/>
</dbReference>
<reference evidence="3 4" key="1">
    <citation type="submission" date="2019-03" db="EMBL/GenBank/DDBJ databases">
        <title>Rhodosporidium diobovatum UCD-FST 08-225 genome sequencing, assembly, and annotation.</title>
        <authorList>
            <person name="Fakankun I.U."/>
            <person name="Fristensky B."/>
            <person name="Levin D.B."/>
        </authorList>
    </citation>
    <scope>NUCLEOTIDE SEQUENCE [LARGE SCALE GENOMIC DNA]</scope>
    <source>
        <strain evidence="3 4">UCD-FST 08-225</strain>
    </source>
</reference>
<feature type="region of interest" description="Disordered" evidence="1">
    <location>
        <begin position="253"/>
        <end position="287"/>
    </location>
</feature>
<dbReference type="STRING" id="5288.A0A5C5FRB8"/>
<evidence type="ECO:0000313" key="4">
    <source>
        <dbReference type="Proteomes" id="UP000311382"/>
    </source>
</evidence>
<protein>
    <recommendedName>
        <fullName evidence="2">BTB domain-containing protein</fullName>
    </recommendedName>
</protein>
<evidence type="ECO:0000256" key="1">
    <source>
        <dbReference type="SAM" id="MobiDB-lite"/>
    </source>
</evidence>
<dbReference type="OrthoDB" id="6359816at2759"/>
<name>A0A5C5FRB8_9BASI</name>
<dbReference type="Proteomes" id="UP000311382">
    <property type="component" value="Unassembled WGS sequence"/>
</dbReference>
<gene>
    <name evidence="3" type="ORF">DMC30DRAFT_305546</name>
</gene>